<feature type="compositionally biased region" description="Basic and acidic residues" evidence="2">
    <location>
        <begin position="1"/>
        <end position="12"/>
    </location>
</feature>
<keyword evidence="1" id="KW-0175">Coiled coil</keyword>
<evidence type="ECO:0000313" key="3">
    <source>
        <dbReference type="EMBL" id="CAD7450079.1"/>
    </source>
</evidence>
<dbReference type="InterPro" id="IPR013325">
    <property type="entry name" value="RNA_pol_sigma_r2"/>
</dbReference>
<dbReference type="GO" id="GO:0007018">
    <property type="term" value="P:microtubule-based movement"/>
    <property type="evidence" value="ECO:0007669"/>
    <property type="project" value="InterPro"/>
</dbReference>
<dbReference type="GO" id="GO:0005875">
    <property type="term" value="C:microtubule associated complex"/>
    <property type="evidence" value="ECO:0007669"/>
    <property type="project" value="TreeGrafter"/>
</dbReference>
<reference evidence="3" key="1">
    <citation type="submission" date="2020-11" db="EMBL/GenBank/DDBJ databases">
        <authorList>
            <person name="Tran Van P."/>
        </authorList>
    </citation>
    <scope>NUCLEOTIDE SEQUENCE</scope>
</reference>
<evidence type="ECO:0000256" key="2">
    <source>
        <dbReference type="SAM" id="MobiDB-lite"/>
    </source>
</evidence>
<dbReference type="AlphaFoldDB" id="A0A7R9I8C6"/>
<dbReference type="SUPFAM" id="SSF88946">
    <property type="entry name" value="Sigma2 domain of RNA polymerase sigma factors"/>
    <property type="match status" value="1"/>
</dbReference>
<dbReference type="GO" id="GO:0007052">
    <property type="term" value="P:mitotic spindle organization"/>
    <property type="evidence" value="ECO:0007669"/>
    <property type="project" value="TreeGrafter"/>
</dbReference>
<dbReference type="GO" id="GO:0003700">
    <property type="term" value="F:DNA-binding transcription factor activity"/>
    <property type="evidence" value="ECO:0007669"/>
    <property type="project" value="InterPro"/>
</dbReference>
<name>A0A7R9I8C6_9NEOP</name>
<sequence>MIFRNTDHENKAIGHGPRLKDSSGPQVANPNRTDGTIIMTRSLLRSLADTSYRMWVGLDKQQGVGVWKPPAVCRRTPNIKEQGKVIYVGIMLELYCRALVSTPVWHGDGDLEDSESDTDTEDKEDSEPQEEYGLELAELNSEINIKQKLIDELEQSQRRLHVMKQQYEDKLQQLMARIKNTQEERDKVLASYGGQNNQPTEKVRKVKDEYERKLTDMQKELKRLQSAQREHVKLLRNQSQHESQLRSLKSDLNEMKKSKHYININPPPLSITANINPPPLNITANINPPLLNITANINPPLLNITPNINPPPLNITANINPPPLNITANINPPPLNITANINPPPLNITPNINPLPLSNT</sequence>
<dbReference type="GO" id="GO:0051231">
    <property type="term" value="P:spindle elongation"/>
    <property type="evidence" value="ECO:0007669"/>
    <property type="project" value="TreeGrafter"/>
</dbReference>
<evidence type="ECO:0000256" key="1">
    <source>
        <dbReference type="SAM" id="Coils"/>
    </source>
</evidence>
<protein>
    <submittedName>
        <fullName evidence="3">Uncharacterized protein</fullName>
    </submittedName>
</protein>
<accession>A0A7R9I8C6</accession>
<dbReference type="InterPro" id="IPR027640">
    <property type="entry name" value="Kinesin-like_fam"/>
</dbReference>
<dbReference type="PANTHER" id="PTHR47969">
    <property type="entry name" value="CHROMOSOME-ASSOCIATED KINESIN KIF4A-RELATED"/>
    <property type="match status" value="1"/>
</dbReference>
<organism evidence="3">
    <name type="scientific">Timema bartmani</name>
    <dbReference type="NCBI Taxonomy" id="61472"/>
    <lineage>
        <taxon>Eukaryota</taxon>
        <taxon>Metazoa</taxon>
        <taxon>Ecdysozoa</taxon>
        <taxon>Arthropoda</taxon>
        <taxon>Hexapoda</taxon>
        <taxon>Insecta</taxon>
        <taxon>Pterygota</taxon>
        <taxon>Neoptera</taxon>
        <taxon>Polyneoptera</taxon>
        <taxon>Phasmatodea</taxon>
        <taxon>Timematodea</taxon>
        <taxon>Timematoidea</taxon>
        <taxon>Timematidae</taxon>
        <taxon>Timema</taxon>
    </lineage>
</organism>
<dbReference type="PANTHER" id="PTHR47969:SF28">
    <property type="entry name" value="KINESIN-LIKE PROTEIN KIF21B"/>
    <property type="match status" value="1"/>
</dbReference>
<dbReference type="EMBL" id="OD573475">
    <property type="protein sequence ID" value="CAD7450079.1"/>
    <property type="molecule type" value="Genomic_DNA"/>
</dbReference>
<feature type="region of interest" description="Disordered" evidence="2">
    <location>
        <begin position="1"/>
        <end position="34"/>
    </location>
</feature>
<proteinExistence type="predicted"/>
<gene>
    <name evidence="3" type="ORF">TBIB3V08_LOCUS12350</name>
</gene>
<feature type="compositionally biased region" description="Acidic residues" evidence="2">
    <location>
        <begin position="110"/>
        <end position="130"/>
    </location>
</feature>
<dbReference type="GO" id="GO:0006352">
    <property type="term" value="P:DNA-templated transcription initiation"/>
    <property type="evidence" value="ECO:0007669"/>
    <property type="project" value="InterPro"/>
</dbReference>
<feature type="compositionally biased region" description="Polar residues" evidence="2">
    <location>
        <begin position="23"/>
        <end position="34"/>
    </location>
</feature>
<feature type="region of interest" description="Disordered" evidence="2">
    <location>
        <begin position="106"/>
        <end position="130"/>
    </location>
</feature>
<dbReference type="Pfam" id="PF25764">
    <property type="entry name" value="KIF21A_4th"/>
    <property type="match status" value="1"/>
</dbReference>
<feature type="coiled-coil region" evidence="1">
    <location>
        <begin position="136"/>
        <end position="258"/>
    </location>
</feature>
<dbReference type="GO" id="GO:0003777">
    <property type="term" value="F:microtubule motor activity"/>
    <property type="evidence" value="ECO:0007669"/>
    <property type="project" value="InterPro"/>
</dbReference>